<evidence type="ECO:0000259" key="17">
    <source>
        <dbReference type="Pfam" id="PF21404"/>
    </source>
</evidence>
<dbReference type="GO" id="GO:0006048">
    <property type="term" value="P:UDP-N-acetylglucosamine biosynthetic process"/>
    <property type="evidence" value="ECO:0007669"/>
    <property type="project" value="UniProtKB-UniRule"/>
</dbReference>
<evidence type="ECO:0000256" key="12">
    <source>
        <dbReference type="PIRSR" id="PIRSR016408-2"/>
    </source>
</evidence>
<feature type="binding site" evidence="12">
    <location>
        <begin position="375"/>
        <end position="377"/>
    </location>
    <ligand>
        <name>substrate</name>
    </ligand>
</feature>
<organism evidence="18">
    <name type="scientific">Compsopogon caeruleus</name>
    <dbReference type="NCBI Taxonomy" id="31354"/>
    <lineage>
        <taxon>Eukaryota</taxon>
        <taxon>Rhodophyta</taxon>
        <taxon>Compsopogonophyceae</taxon>
        <taxon>Compsopogonales</taxon>
        <taxon>Compsopogonaceae</taxon>
        <taxon>Compsopogon</taxon>
    </lineage>
</organism>
<comment type="similarity">
    <text evidence="3 10">Belongs to the phosphohexose mutase family.</text>
</comment>
<accession>A0A7S1TBD3</accession>
<dbReference type="EMBL" id="HBGH01005424">
    <property type="protein sequence ID" value="CAD9230858.1"/>
    <property type="molecule type" value="Transcribed_RNA"/>
</dbReference>
<dbReference type="GO" id="GO:0004610">
    <property type="term" value="F:phosphoacetylglucosamine mutase activity"/>
    <property type="evidence" value="ECO:0007669"/>
    <property type="project" value="UniProtKB-UniRule"/>
</dbReference>
<feature type="domain" description="Alpha-D-phosphohexomutase alpha/beta/alpha" evidence="16">
    <location>
        <begin position="117"/>
        <end position="199"/>
    </location>
</feature>
<feature type="domain" description="Alpha-D-phosphohexomutase C-terminal" evidence="15">
    <location>
        <begin position="497"/>
        <end position="533"/>
    </location>
</feature>
<feature type="binding site" evidence="13">
    <location>
        <position position="280"/>
    </location>
    <ligand>
        <name>Mg(2+)</name>
        <dbReference type="ChEBI" id="CHEBI:18420"/>
    </ligand>
</feature>
<keyword evidence="7 10" id="KW-0413">Isomerase</keyword>
<evidence type="ECO:0000259" key="15">
    <source>
        <dbReference type="Pfam" id="PF00408"/>
    </source>
</evidence>
<evidence type="ECO:0000256" key="13">
    <source>
        <dbReference type="PIRSR" id="PIRSR016408-3"/>
    </source>
</evidence>
<dbReference type="EC" id="5.4.2.3" evidence="4 10"/>
<dbReference type="PANTHER" id="PTHR45955:SF1">
    <property type="entry name" value="PHOSPHOACETYLGLUCOSAMINE MUTASE"/>
    <property type="match status" value="1"/>
</dbReference>
<feature type="binding site" description="via phosphate group" evidence="13">
    <location>
        <position position="48"/>
    </location>
    <ligand>
        <name>Mg(2+)</name>
        <dbReference type="ChEBI" id="CHEBI:18420"/>
    </ligand>
</feature>
<evidence type="ECO:0000256" key="8">
    <source>
        <dbReference type="ARBA" id="ARBA00031926"/>
    </source>
</evidence>
<evidence type="ECO:0000256" key="2">
    <source>
        <dbReference type="ARBA" id="ARBA00004865"/>
    </source>
</evidence>
<evidence type="ECO:0000259" key="16">
    <source>
        <dbReference type="Pfam" id="PF02878"/>
    </source>
</evidence>
<evidence type="ECO:0000256" key="9">
    <source>
        <dbReference type="ARBA" id="ARBA00032065"/>
    </source>
</evidence>
<dbReference type="PIRSF" id="PIRSF016408">
    <property type="entry name" value="PAGM"/>
    <property type="match status" value="1"/>
</dbReference>
<sequence>MALFEYGTAGFRDHADLMDEVVYRCGLVAALRSCSLSGSTVGLMITASHNPVEENGVKLVEPDGSMLVAEWEAIANRLVNVDASEVDAVVRELTDGGIIPRGDDQTESSDIERDATQSAAAEGRNRTLQRAKIVIGRDTRPSSLRLKEQACLGARQQFGGELVIEDIDVCTTPTLHWCVKNQESSMEVYLEALHDAYGDLVLSQEHNDHAAQSIWVDCANGVGTKAMEAVERWELTSIRLFNVGEGDLNLQCGADFVQKHAHLPIHVPQVPSGDLIASLDGDADRVVFYYLDVDRGFHLLDGDKIATLFTVRVSELLEQACLQDRITLGVVQTAYANGASTAFLTSRGLKVVCTRTGVKYLESEARKFDIGIYFEANGHGTVLFSSNAILAIEDGSPSEPESVTHAKKELVKLSRLANQAIGDGVADLLLVDIILRQKKWAAEQWDQLYRPLPSRQLKVDVRNRSLVETEDMDRRIRSPVGLQMAIDDILQKACLPQARCFVRPSGTEDVVRIYVEADSSQERLDELAQDVAAAVTSVVGN</sequence>
<feature type="domain" description="Phosphoacetylglucosamine mutase AMG1" evidence="17">
    <location>
        <begin position="301"/>
        <end position="440"/>
    </location>
</feature>
<evidence type="ECO:0000313" key="18">
    <source>
        <dbReference type="EMBL" id="CAD9230858.1"/>
    </source>
</evidence>
<evidence type="ECO:0000256" key="14">
    <source>
        <dbReference type="SAM" id="MobiDB-lite"/>
    </source>
</evidence>
<proteinExistence type="inferred from homology"/>
<keyword evidence="6 10" id="KW-0460">Magnesium</keyword>
<dbReference type="InterPro" id="IPR016066">
    <property type="entry name" value="A-D-PHexomutase_CS"/>
</dbReference>
<evidence type="ECO:0000256" key="6">
    <source>
        <dbReference type="ARBA" id="ARBA00022842"/>
    </source>
</evidence>
<evidence type="ECO:0000256" key="5">
    <source>
        <dbReference type="ARBA" id="ARBA00022723"/>
    </source>
</evidence>
<dbReference type="UniPathway" id="UPA00113">
    <property type="reaction ID" value="UER00530"/>
</dbReference>
<evidence type="ECO:0000256" key="10">
    <source>
        <dbReference type="PIRNR" id="PIRNR016408"/>
    </source>
</evidence>
<comment type="cofactor">
    <cofactor evidence="10 13">
        <name>Mg(2+)</name>
        <dbReference type="ChEBI" id="CHEBI:18420"/>
    </cofactor>
    <text evidence="10 13">Binds 1 Mg(2+) ion per subunit.</text>
</comment>
<dbReference type="SUPFAM" id="SSF53738">
    <property type="entry name" value="Phosphoglucomutase, first 3 domains"/>
    <property type="match status" value="4"/>
</dbReference>
<feature type="binding site" evidence="12">
    <location>
        <position position="512"/>
    </location>
    <ligand>
        <name>substrate</name>
    </ligand>
</feature>
<dbReference type="InterPro" id="IPR005844">
    <property type="entry name" value="A-D-PHexomutase_a/b/a-I"/>
</dbReference>
<dbReference type="GO" id="GO:0000287">
    <property type="term" value="F:magnesium ion binding"/>
    <property type="evidence" value="ECO:0007669"/>
    <property type="project" value="InterPro"/>
</dbReference>
<feature type="active site" description="Phosphoserine intermediate" evidence="11">
    <location>
        <position position="48"/>
    </location>
</feature>
<dbReference type="SUPFAM" id="SSF55957">
    <property type="entry name" value="Phosphoglucomutase, C-terminal domain"/>
    <property type="match status" value="1"/>
</dbReference>
<dbReference type="InterPro" id="IPR049022">
    <property type="entry name" value="AMG1_III"/>
</dbReference>
<gene>
    <name evidence="18" type="ORF">CCAE0312_LOCUS2912</name>
</gene>
<evidence type="ECO:0000256" key="3">
    <source>
        <dbReference type="ARBA" id="ARBA00010231"/>
    </source>
</evidence>
<dbReference type="InterPro" id="IPR016657">
    <property type="entry name" value="PAGM"/>
</dbReference>
<dbReference type="InterPro" id="IPR016055">
    <property type="entry name" value="A-D-PHexomutase_a/b/a-I/II/III"/>
</dbReference>
<evidence type="ECO:0000256" key="7">
    <source>
        <dbReference type="ARBA" id="ARBA00023235"/>
    </source>
</evidence>
<feature type="domain" description="Alpha-D-phosphohexomutase alpha/beta/alpha" evidence="16">
    <location>
        <begin position="39"/>
        <end position="74"/>
    </location>
</feature>
<dbReference type="PANTHER" id="PTHR45955">
    <property type="entry name" value="PHOSPHOACETYLGLUCOSAMINE MUTASE"/>
    <property type="match status" value="1"/>
</dbReference>
<comment type="pathway">
    <text evidence="2 10">Nucleotide-sugar biosynthesis; UDP-N-acetyl-alpha-D-glucosamine biosynthesis; N-acetyl-alpha-D-glucosamine 1-phosphate from alpha-D-glucosamine 6-phosphate (route I): step 2/2.</text>
</comment>
<evidence type="ECO:0000256" key="4">
    <source>
        <dbReference type="ARBA" id="ARBA00012731"/>
    </source>
</evidence>
<dbReference type="AlphaFoldDB" id="A0A7S1TBD3"/>
<dbReference type="PROSITE" id="PS00710">
    <property type="entry name" value="PGM_PMM"/>
    <property type="match status" value="1"/>
</dbReference>
<dbReference type="Pfam" id="PF00408">
    <property type="entry name" value="PGM_PMM_IV"/>
    <property type="match status" value="1"/>
</dbReference>
<evidence type="ECO:0000256" key="11">
    <source>
        <dbReference type="PIRSR" id="PIRSR016408-1"/>
    </source>
</evidence>
<dbReference type="FunFam" id="3.30.310.50:FF:000003">
    <property type="entry name" value="Phosphoacetylglucosamine mutase"/>
    <property type="match status" value="1"/>
</dbReference>
<keyword evidence="5 10" id="KW-0479">Metal-binding</keyword>
<dbReference type="Pfam" id="PF21404">
    <property type="entry name" value="AMG1_III"/>
    <property type="match status" value="1"/>
</dbReference>
<feature type="binding site" evidence="13">
    <location>
        <position position="282"/>
    </location>
    <ligand>
        <name>Mg(2+)</name>
        <dbReference type="ChEBI" id="CHEBI:18420"/>
    </ligand>
</feature>
<feature type="region of interest" description="Disordered" evidence="14">
    <location>
        <begin position="99"/>
        <end position="122"/>
    </location>
</feature>
<reference evidence="18" key="1">
    <citation type="submission" date="2021-01" db="EMBL/GenBank/DDBJ databases">
        <authorList>
            <person name="Corre E."/>
            <person name="Pelletier E."/>
            <person name="Niang G."/>
            <person name="Scheremetjew M."/>
            <person name="Finn R."/>
            <person name="Kale V."/>
            <person name="Holt S."/>
            <person name="Cochrane G."/>
            <person name="Meng A."/>
            <person name="Brown T."/>
            <person name="Cohen L."/>
        </authorList>
    </citation>
    <scope>NUCLEOTIDE SEQUENCE</scope>
    <source>
        <strain evidence="18">SAG 36.94</strain>
    </source>
</reference>
<feature type="binding site" evidence="12">
    <location>
        <begin position="503"/>
        <end position="507"/>
    </location>
    <ligand>
        <name>substrate</name>
    </ligand>
</feature>
<evidence type="ECO:0000256" key="1">
    <source>
        <dbReference type="ARBA" id="ARBA00000558"/>
    </source>
</evidence>
<dbReference type="Gene3D" id="3.30.310.50">
    <property type="entry name" value="Alpha-D-phosphohexomutase, C-terminal domain"/>
    <property type="match status" value="1"/>
</dbReference>
<dbReference type="Pfam" id="PF02878">
    <property type="entry name" value="PGM_PMM_I"/>
    <property type="match status" value="2"/>
</dbReference>
<protein>
    <recommendedName>
        <fullName evidence="4 10">Phosphoacetylglucosamine mutase</fullName>
        <shortName evidence="10">PAGM</shortName>
        <ecNumber evidence="4 10">5.4.2.3</ecNumber>
    </recommendedName>
    <alternativeName>
        <fullName evidence="9 10">Acetylglucosamine phosphomutase</fullName>
    </alternativeName>
    <alternativeName>
        <fullName evidence="8 10">N-acetylglucosamine-phosphate mutase</fullName>
    </alternativeName>
</protein>
<dbReference type="Gene3D" id="3.40.120.10">
    <property type="entry name" value="Alpha-D-Glucose-1,6-Bisphosphate, subunit A, domain 3"/>
    <property type="match status" value="3"/>
</dbReference>
<name>A0A7S1TBD3_9RHOD</name>
<dbReference type="GO" id="GO:0005975">
    <property type="term" value="P:carbohydrate metabolic process"/>
    <property type="evidence" value="ECO:0007669"/>
    <property type="project" value="InterPro"/>
</dbReference>
<dbReference type="InterPro" id="IPR036900">
    <property type="entry name" value="A-D-PHexomutase_C_sf"/>
</dbReference>
<dbReference type="CDD" id="cd03086">
    <property type="entry name" value="PGM3"/>
    <property type="match status" value="1"/>
</dbReference>
<feature type="binding site" evidence="13">
    <location>
        <position position="284"/>
    </location>
    <ligand>
        <name>Mg(2+)</name>
        <dbReference type="ChEBI" id="CHEBI:18420"/>
    </ligand>
</feature>
<comment type="catalytic activity">
    <reaction evidence="1 10">
        <text>N-acetyl-alpha-D-glucosamine 1-phosphate = N-acetyl-D-glucosamine 6-phosphate</text>
        <dbReference type="Rhea" id="RHEA:23804"/>
        <dbReference type="ChEBI" id="CHEBI:57513"/>
        <dbReference type="ChEBI" id="CHEBI:57776"/>
        <dbReference type="EC" id="5.4.2.3"/>
    </reaction>
</comment>
<dbReference type="InterPro" id="IPR005843">
    <property type="entry name" value="A-D-PHexomutase_C"/>
</dbReference>